<dbReference type="PROSITE" id="PS51257">
    <property type="entry name" value="PROKAR_LIPOPROTEIN"/>
    <property type="match status" value="1"/>
</dbReference>
<accession>A0A4R6QBE5</accession>
<dbReference type="RefSeq" id="WP_133532283.1">
    <property type="nucleotide sequence ID" value="NZ_SNXR01000012.1"/>
</dbReference>
<protein>
    <recommendedName>
        <fullName evidence="4">Lipoprotein</fullName>
    </recommendedName>
</protein>
<comment type="caution">
    <text evidence="2">The sequence shown here is derived from an EMBL/GenBank/DDBJ whole genome shotgun (WGS) entry which is preliminary data.</text>
</comment>
<keyword evidence="3" id="KW-1185">Reference proteome</keyword>
<evidence type="ECO:0000313" key="2">
    <source>
        <dbReference type="EMBL" id="TDP59978.1"/>
    </source>
</evidence>
<proteinExistence type="predicted"/>
<evidence type="ECO:0008006" key="4">
    <source>
        <dbReference type="Google" id="ProtNLM"/>
    </source>
</evidence>
<reference evidence="2 3" key="1">
    <citation type="submission" date="2019-03" db="EMBL/GenBank/DDBJ databases">
        <title>Genomic Encyclopedia of Archaeal and Bacterial Type Strains, Phase II (KMG-II): from individual species to whole genera.</title>
        <authorList>
            <person name="Goeker M."/>
        </authorList>
    </citation>
    <scope>NUCLEOTIDE SEQUENCE [LARGE SCALE GENOMIC DNA]</scope>
    <source>
        <strain evidence="2 3">DSM 25687</strain>
    </source>
</reference>
<dbReference type="Proteomes" id="UP000295260">
    <property type="component" value="Unassembled WGS sequence"/>
</dbReference>
<evidence type="ECO:0000313" key="3">
    <source>
        <dbReference type="Proteomes" id="UP000295260"/>
    </source>
</evidence>
<feature type="signal peptide" evidence="1">
    <location>
        <begin position="1"/>
        <end position="21"/>
    </location>
</feature>
<sequence>MKQVIFIVLSSLLLFSCSLDGEEQQLNLEIVPISQVEMPTAFKVDSITEIPITYIRPTSCHNFANFYYNSLGNERTVAVYCTKINSTECVPGQGNDYILTVPLSFKPKSVGTYHFRFWTGVDANGADQYIEYEAVVNN</sequence>
<organism evidence="2 3">
    <name type="scientific">Flavobacterium dankookense</name>
    <dbReference type="NCBI Taxonomy" id="706186"/>
    <lineage>
        <taxon>Bacteria</taxon>
        <taxon>Pseudomonadati</taxon>
        <taxon>Bacteroidota</taxon>
        <taxon>Flavobacteriia</taxon>
        <taxon>Flavobacteriales</taxon>
        <taxon>Flavobacteriaceae</taxon>
        <taxon>Flavobacterium</taxon>
    </lineage>
</organism>
<dbReference type="AlphaFoldDB" id="A0A4R6QBE5"/>
<name>A0A4R6QBE5_9FLAO</name>
<evidence type="ECO:0000256" key="1">
    <source>
        <dbReference type="SAM" id="SignalP"/>
    </source>
</evidence>
<dbReference type="EMBL" id="SNXR01000012">
    <property type="protein sequence ID" value="TDP59978.1"/>
    <property type="molecule type" value="Genomic_DNA"/>
</dbReference>
<dbReference type="OrthoDB" id="893802at2"/>
<gene>
    <name evidence="2" type="ORF">BC748_0949</name>
</gene>
<keyword evidence="1" id="KW-0732">Signal</keyword>
<feature type="chain" id="PRO_5020672170" description="Lipoprotein" evidence="1">
    <location>
        <begin position="22"/>
        <end position="138"/>
    </location>
</feature>